<organism evidence="3 4">
    <name type="scientific">Caerostris darwini</name>
    <dbReference type="NCBI Taxonomy" id="1538125"/>
    <lineage>
        <taxon>Eukaryota</taxon>
        <taxon>Metazoa</taxon>
        <taxon>Ecdysozoa</taxon>
        <taxon>Arthropoda</taxon>
        <taxon>Chelicerata</taxon>
        <taxon>Arachnida</taxon>
        <taxon>Araneae</taxon>
        <taxon>Araneomorphae</taxon>
        <taxon>Entelegynae</taxon>
        <taxon>Araneoidea</taxon>
        <taxon>Araneidae</taxon>
        <taxon>Caerostris</taxon>
    </lineage>
</organism>
<keyword evidence="3" id="KW-0548">Nucleotidyltransferase</keyword>
<keyword evidence="4" id="KW-1185">Reference proteome</keyword>
<dbReference type="EMBL" id="BPLQ01006635">
    <property type="protein sequence ID" value="GIY24085.1"/>
    <property type="molecule type" value="Genomic_DNA"/>
</dbReference>
<evidence type="ECO:0000313" key="3">
    <source>
        <dbReference type="EMBL" id="GIY24085.1"/>
    </source>
</evidence>
<name>A0AAV4RRJ3_9ARAC</name>
<dbReference type="Proteomes" id="UP001054837">
    <property type="component" value="Unassembled WGS sequence"/>
</dbReference>
<accession>A0AAV4RRJ3</accession>
<evidence type="ECO:0000313" key="4">
    <source>
        <dbReference type="Proteomes" id="UP001054837"/>
    </source>
</evidence>
<keyword evidence="3" id="KW-0695">RNA-directed DNA polymerase</keyword>
<dbReference type="PANTHER" id="PTHR33273">
    <property type="entry name" value="DOMAIN-CONTAINING PROTEIN, PUTATIVE-RELATED"/>
    <property type="match status" value="1"/>
</dbReference>
<feature type="region of interest" description="Disordered" evidence="1">
    <location>
        <begin position="1"/>
        <end position="21"/>
    </location>
</feature>
<feature type="domain" description="Pre-C2HC" evidence="2">
    <location>
        <begin position="108"/>
        <end position="177"/>
    </location>
</feature>
<dbReference type="Pfam" id="PF07530">
    <property type="entry name" value="PRE_C2HC"/>
    <property type="match status" value="1"/>
</dbReference>
<keyword evidence="3" id="KW-0808">Transferase</keyword>
<dbReference type="InterPro" id="IPR036691">
    <property type="entry name" value="Endo/exonu/phosph_ase_sf"/>
</dbReference>
<sequence length="500" mass="56504">MSSTWKKVPDMTGEETSKLRPQGGVLGEMISKPTDTITFMRKINTDLNFTINCKHTASYLKIEPETEENHTTITKYLDNNNIPYYIITPKGLRPIKCVIRGLPINTDPELIKTSLVEKNFNILKVFQLRKRDQERSPMPLFQIQLEATPEAENIWNLDSLLYTKIKIEKYNSTGTIGQCHRCQLFGHSSINCRLPARCVKNAGPHLTGECAHTTKMENPVCANCKGPHPASYRGCPKFPKPATNTNQPKTFTSTIANPKISYASLTPQQKQISAQEIPSPINSIKNIIMDPEILQLLSALHNVLPSIKELCSWTANGLLNKISDLQVFADQHSPDVILVQETHIRTGTNPPNLPNYIFYRNDFILSDNGRRYSYPGGTGIFIKRHIPHQHIPTAPLASIQATIIQLNSPNPTAFISTYIPPQKKNPSNPNRHLFPINDLLTIHNSFSSYFIAGDLNCHHRSWNCSRANPFGIQLFKFTQHHNLHIAAHPTQIWLCNTLHY</sequence>
<dbReference type="SUPFAM" id="SSF56219">
    <property type="entry name" value="DNase I-like"/>
    <property type="match status" value="1"/>
</dbReference>
<dbReference type="PANTHER" id="PTHR33273:SF2">
    <property type="entry name" value="ENDONUCLEASE_EXONUCLEASE_PHOSPHATASE DOMAIN-CONTAINING PROTEIN"/>
    <property type="match status" value="1"/>
</dbReference>
<dbReference type="GO" id="GO:0003964">
    <property type="term" value="F:RNA-directed DNA polymerase activity"/>
    <property type="evidence" value="ECO:0007669"/>
    <property type="project" value="UniProtKB-KW"/>
</dbReference>
<proteinExistence type="predicted"/>
<evidence type="ECO:0000256" key="1">
    <source>
        <dbReference type="SAM" id="MobiDB-lite"/>
    </source>
</evidence>
<comment type="caution">
    <text evidence="3">The sequence shown here is derived from an EMBL/GenBank/DDBJ whole genome shotgun (WGS) entry which is preliminary data.</text>
</comment>
<dbReference type="Gene3D" id="3.60.10.10">
    <property type="entry name" value="Endonuclease/exonuclease/phosphatase"/>
    <property type="match status" value="1"/>
</dbReference>
<gene>
    <name evidence="3" type="primary">X-elementORF2_649</name>
    <name evidence="3" type="ORF">CDAR_617781</name>
</gene>
<dbReference type="InterPro" id="IPR006579">
    <property type="entry name" value="Pre_C2HC_dom"/>
</dbReference>
<reference evidence="3 4" key="1">
    <citation type="submission" date="2021-06" db="EMBL/GenBank/DDBJ databases">
        <title>Caerostris darwini draft genome.</title>
        <authorList>
            <person name="Kono N."/>
            <person name="Arakawa K."/>
        </authorList>
    </citation>
    <scope>NUCLEOTIDE SEQUENCE [LARGE SCALE GENOMIC DNA]</scope>
</reference>
<protein>
    <submittedName>
        <fullName evidence="3">RNA-directed DNA polymerase from transposon X-element</fullName>
    </submittedName>
</protein>
<evidence type="ECO:0000259" key="2">
    <source>
        <dbReference type="SMART" id="SM00596"/>
    </source>
</evidence>
<dbReference type="InterPro" id="IPR005135">
    <property type="entry name" value="Endo/exonuclease/phosphatase"/>
</dbReference>
<dbReference type="SMART" id="SM00596">
    <property type="entry name" value="PRE_C2HC"/>
    <property type="match status" value="1"/>
</dbReference>
<dbReference type="Pfam" id="PF03372">
    <property type="entry name" value="Exo_endo_phos"/>
    <property type="match status" value="1"/>
</dbReference>
<dbReference type="AlphaFoldDB" id="A0AAV4RRJ3"/>